<evidence type="ECO:0000313" key="1">
    <source>
        <dbReference type="EMBL" id="SJM96590.1"/>
    </source>
</evidence>
<accession>A0A1R4HL24</accession>
<keyword evidence="2" id="KW-1185">Reference proteome</keyword>
<organism evidence="1 2">
    <name type="scientific">Crenothrix polyspora</name>
    <dbReference type="NCBI Taxonomy" id="360316"/>
    <lineage>
        <taxon>Bacteria</taxon>
        <taxon>Pseudomonadati</taxon>
        <taxon>Pseudomonadota</taxon>
        <taxon>Gammaproteobacteria</taxon>
        <taxon>Methylococcales</taxon>
        <taxon>Crenotrichaceae</taxon>
        <taxon>Crenothrix</taxon>
    </lineage>
</organism>
<evidence type="ECO:0000313" key="2">
    <source>
        <dbReference type="Proteomes" id="UP000195667"/>
    </source>
</evidence>
<dbReference type="RefSeq" id="WP_176371169.1">
    <property type="nucleotide sequence ID" value="NZ_FUKI01000176.1"/>
</dbReference>
<reference evidence="2" key="1">
    <citation type="submission" date="2017-02" db="EMBL/GenBank/DDBJ databases">
        <authorList>
            <person name="Daims H."/>
        </authorList>
    </citation>
    <scope>NUCLEOTIDE SEQUENCE [LARGE SCALE GENOMIC DNA]</scope>
</reference>
<dbReference type="EMBL" id="FUKI01000176">
    <property type="protein sequence ID" value="SJM96590.1"/>
    <property type="molecule type" value="Genomic_DNA"/>
</dbReference>
<gene>
    <name evidence="1" type="ORF">CRENPOLYSF1_950007</name>
</gene>
<protein>
    <submittedName>
        <fullName evidence="1">Uncharacterized protein</fullName>
    </submittedName>
</protein>
<proteinExistence type="predicted"/>
<dbReference type="AlphaFoldDB" id="A0A1R4HL24"/>
<name>A0A1R4HL24_9GAMM</name>
<sequence length="479" mass="53529">MPIPFSSALYYPYIDVKNERWLRSAALFWDSIRTIVPESYRDPYSSVVARELNDEGILEPVQVSSDMEEIESLTDTVLDFLTDPASTNVIFSSENHPSRIHPEKMSSELRYFLDIHPDKLPREIRSHFEHAFSEEGWYRVDPGFANFYMTLLASKLANRLGLGLITESSAADQLAIAVHKGRPLGSNDIDFQYRRRFGRHFHAFGPHRELPQEVAPGLLIDLIVQSIELPQNLSVKDLLKFKNDHREELSLFRREISKLTTDIPKDASVEALRQAVHDQYKAQVLPAMRSLRHSLQAQGWDAALNGFLKVSFFTAAPTSAAIFAGFPSSVALLAGAGVSLTASAVLLVNQLQRTKIDNPYSYLLTFAGHMHNSGFPNIHFALAIVLMTPSGVGYGFARDHTLDGTITIFGRNRDDDWTDTGANQQLAGNWDQLTQSRLHWRLVAYDTLTSGIQGLVEDLVKEVALQLGKVGIAALIALI</sequence>
<dbReference type="Proteomes" id="UP000195667">
    <property type="component" value="Unassembled WGS sequence"/>
</dbReference>